<dbReference type="Gene3D" id="3.10.570.10">
    <property type="entry name" value="sex pheromone staph- cam373 precursor domain"/>
    <property type="match status" value="1"/>
</dbReference>
<evidence type="ECO:0000256" key="1">
    <source>
        <dbReference type="SAM" id="MobiDB-lite"/>
    </source>
</evidence>
<dbReference type="CDD" id="cd13440">
    <property type="entry name" value="CamS_repeat_2"/>
    <property type="match status" value="1"/>
</dbReference>
<dbReference type="AlphaFoldDB" id="A0A1R4JA61"/>
<dbReference type="EMBL" id="FUKW01000070">
    <property type="protein sequence ID" value="SJN28922.1"/>
    <property type="molecule type" value="Genomic_DNA"/>
</dbReference>
<evidence type="ECO:0000313" key="4">
    <source>
        <dbReference type="Proteomes" id="UP000195611"/>
    </source>
</evidence>
<dbReference type="Proteomes" id="UP000195611">
    <property type="component" value="Unassembled WGS sequence"/>
</dbReference>
<name>A0A1R4JA61_9LACT</name>
<dbReference type="CDD" id="cd13441">
    <property type="entry name" value="CamS_repeat_1"/>
    <property type="match status" value="1"/>
</dbReference>
<dbReference type="PIRSF" id="PIRSF012509">
    <property type="entry name" value="CamS"/>
    <property type="match status" value="1"/>
</dbReference>
<organism evidence="3 4">
    <name type="scientific">Marinilactibacillus psychrotolerans 42ea</name>
    <dbReference type="NCBI Taxonomy" id="1255609"/>
    <lineage>
        <taxon>Bacteria</taxon>
        <taxon>Bacillati</taxon>
        <taxon>Bacillota</taxon>
        <taxon>Bacilli</taxon>
        <taxon>Lactobacillales</taxon>
        <taxon>Carnobacteriaceae</taxon>
        <taxon>Marinilactibacillus</taxon>
    </lineage>
</organism>
<dbReference type="RefSeq" id="WP_087057778.1">
    <property type="nucleotide sequence ID" value="NZ_FUKW01000070.1"/>
</dbReference>
<gene>
    <name evidence="3" type="ORF">FM115_04590</name>
</gene>
<feature type="signal peptide" evidence="2">
    <location>
        <begin position="1"/>
        <end position="24"/>
    </location>
</feature>
<reference evidence="3 4" key="1">
    <citation type="submission" date="2017-02" db="EMBL/GenBank/DDBJ databases">
        <authorList>
            <person name="Peterson S.W."/>
        </authorList>
    </citation>
    <scope>NUCLEOTIDE SEQUENCE [LARGE SCALE GENOMIC DNA]</scope>
    <source>
        <strain evidence="3 4">42ea</strain>
    </source>
</reference>
<sequence length="391" mass="43836">MHKKRILFGLASMTLLLASCDALPDPVGPNGNVPEENEEGTTQTSENGDAVIIESRIDSDYYRPVITKEGTYSPSLNRGITRELNSNVNIKTFEEDLMRFSQKHFSTEDYFFQEGQFLPAGTVTSWLQRSRKLTEKEIEDGEENLGLNPEDNGETDPATRNPNYLSSILEQDYYKQTDDGMELAGLSVGLALNSVDYFGDQRQEVQEIPREKLLEEGKKIANEVISRMRKIEELKTVPIMVGLYEQSKRDDFAGGTYISHGLSESGASEVSGWKAINEDRKVFPIEGMQSAEGNQFANFKSEVENFFPNLSGVTGIAHYIDNNLATLQIEVMTQFYGKGEMIAFTQYLNQAANSYLAENLPIEIKVESLNGVEAFLSRESGETEFVTHVFD</sequence>
<dbReference type="InterPro" id="IPR011426">
    <property type="entry name" value="CamS"/>
</dbReference>
<accession>A0A1R4JA61</accession>
<dbReference type="Pfam" id="PF07537">
    <property type="entry name" value="CamS"/>
    <property type="match status" value="1"/>
</dbReference>
<keyword evidence="2" id="KW-0732">Signal</keyword>
<feature type="chain" id="PRO_5010236432" evidence="2">
    <location>
        <begin position="25"/>
        <end position="391"/>
    </location>
</feature>
<feature type="region of interest" description="Disordered" evidence="1">
    <location>
        <begin position="27"/>
        <end position="50"/>
    </location>
</feature>
<proteinExistence type="predicted"/>
<dbReference type="GeneID" id="96911852"/>
<protein>
    <submittedName>
        <fullName evidence="3">Putative pheromone cAM373 lipoprotein CamS</fullName>
    </submittedName>
</protein>
<evidence type="ECO:0000313" key="3">
    <source>
        <dbReference type="EMBL" id="SJN28922.1"/>
    </source>
</evidence>
<evidence type="ECO:0000256" key="2">
    <source>
        <dbReference type="SAM" id="SignalP"/>
    </source>
</evidence>
<feature type="region of interest" description="Disordered" evidence="1">
    <location>
        <begin position="138"/>
        <end position="160"/>
    </location>
</feature>
<keyword evidence="3" id="KW-0449">Lipoprotein</keyword>
<dbReference type="PROSITE" id="PS51257">
    <property type="entry name" value="PROKAR_LIPOPROTEIN"/>
    <property type="match status" value="1"/>
</dbReference>